<dbReference type="PRINTS" id="PR00359">
    <property type="entry name" value="BP450"/>
</dbReference>
<dbReference type="PROSITE" id="PS00086">
    <property type="entry name" value="CYTOCHROME_P450"/>
    <property type="match status" value="1"/>
</dbReference>
<keyword evidence="6 7" id="KW-0503">Monooxygenase</keyword>
<dbReference type="PANTHER" id="PTHR46696:SF1">
    <property type="entry name" value="CYTOCHROME P450 YJIB-RELATED"/>
    <property type="match status" value="1"/>
</dbReference>
<dbReference type="CDD" id="cd11030">
    <property type="entry name" value="CYP105-like"/>
    <property type="match status" value="1"/>
</dbReference>
<keyword evidence="3 7" id="KW-0479">Metal-binding</keyword>
<evidence type="ECO:0000256" key="4">
    <source>
        <dbReference type="ARBA" id="ARBA00023002"/>
    </source>
</evidence>
<evidence type="ECO:0000256" key="7">
    <source>
        <dbReference type="RuleBase" id="RU000461"/>
    </source>
</evidence>
<keyword evidence="5 7" id="KW-0408">Iron</keyword>
<evidence type="ECO:0000256" key="2">
    <source>
        <dbReference type="ARBA" id="ARBA00022617"/>
    </source>
</evidence>
<dbReference type="RefSeq" id="WP_344311258.1">
    <property type="nucleotide sequence ID" value="NZ_BAAANY010000010.1"/>
</dbReference>
<keyword evidence="9" id="KW-1185">Reference proteome</keyword>
<keyword evidence="2 7" id="KW-0349">Heme</keyword>
<dbReference type="Proteomes" id="UP001500618">
    <property type="component" value="Unassembled WGS sequence"/>
</dbReference>
<dbReference type="EMBL" id="BAAANY010000010">
    <property type="protein sequence ID" value="GAA1682193.1"/>
    <property type="molecule type" value="Genomic_DNA"/>
</dbReference>
<keyword evidence="4 7" id="KW-0560">Oxidoreductase</keyword>
<dbReference type="Gene3D" id="1.10.630.10">
    <property type="entry name" value="Cytochrome P450"/>
    <property type="match status" value="1"/>
</dbReference>
<evidence type="ECO:0000313" key="8">
    <source>
        <dbReference type="EMBL" id="GAA1682193.1"/>
    </source>
</evidence>
<organism evidence="8 9">
    <name type="scientific">Fodinicola feengrottensis</name>
    <dbReference type="NCBI Taxonomy" id="435914"/>
    <lineage>
        <taxon>Bacteria</taxon>
        <taxon>Bacillati</taxon>
        <taxon>Actinomycetota</taxon>
        <taxon>Actinomycetes</taxon>
        <taxon>Mycobacteriales</taxon>
        <taxon>Fodinicola</taxon>
    </lineage>
</organism>
<dbReference type="Pfam" id="PF00067">
    <property type="entry name" value="p450"/>
    <property type="match status" value="1"/>
</dbReference>
<evidence type="ECO:0000313" key="9">
    <source>
        <dbReference type="Proteomes" id="UP001500618"/>
    </source>
</evidence>
<evidence type="ECO:0000256" key="3">
    <source>
        <dbReference type="ARBA" id="ARBA00022723"/>
    </source>
</evidence>
<dbReference type="InterPro" id="IPR001128">
    <property type="entry name" value="Cyt_P450"/>
</dbReference>
<comment type="caution">
    <text evidence="8">The sequence shown here is derived from an EMBL/GenBank/DDBJ whole genome shotgun (WGS) entry which is preliminary data.</text>
</comment>
<evidence type="ECO:0000256" key="6">
    <source>
        <dbReference type="ARBA" id="ARBA00023033"/>
    </source>
</evidence>
<dbReference type="SUPFAM" id="SSF48264">
    <property type="entry name" value="Cytochrome P450"/>
    <property type="match status" value="1"/>
</dbReference>
<dbReference type="InterPro" id="IPR036396">
    <property type="entry name" value="Cyt_P450_sf"/>
</dbReference>
<gene>
    <name evidence="8" type="ORF">GCM10009765_34230</name>
</gene>
<accession>A0ABN2H6H1</accession>
<name>A0ABN2H6H1_9ACTN</name>
<dbReference type="InterPro" id="IPR017972">
    <property type="entry name" value="Cyt_P450_CS"/>
</dbReference>
<comment type="similarity">
    <text evidence="1 7">Belongs to the cytochrome P450 family.</text>
</comment>
<protein>
    <submittedName>
        <fullName evidence="8">Cytochrome P450</fullName>
    </submittedName>
</protein>
<evidence type="ECO:0000256" key="5">
    <source>
        <dbReference type="ARBA" id="ARBA00023004"/>
    </source>
</evidence>
<dbReference type="PANTHER" id="PTHR46696">
    <property type="entry name" value="P450, PUTATIVE (EUROFUNG)-RELATED"/>
    <property type="match status" value="1"/>
</dbReference>
<evidence type="ECO:0000256" key="1">
    <source>
        <dbReference type="ARBA" id="ARBA00010617"/>
    </source>
</evidence>
<dbReference type="InterPro" id="IPR002397">
    <property type="entry name" value="Cyt_P450_B"/>
</dbReference>
<proteinExistence type="inferred from homology"/>
<dbReference type="PRINTS" id="PR00385">
    <property type="entry name" value="P450"/>
</dbReference>
<reference evidence="8 9" key="1">
    <citation type="journal article" date="2019" name="Int. J. Syst. Evol. Microbiol.">
        <title>The Global Catalogue of Microorganisms (GCM) 10K type strain sequencing project: providing services to taxonomists for standard genome sequencing and annotation.</title>
        <authorList>
            <consortium name="The Broad Institute Genomics Platform"/>
            <consortium name="The Broad Institute Genome Sequencing Center for Infectious Disease"/>
            <person name="Wu L."/>
            <person name="Ma J."/>
        </authorList>
    </citation>
    <scope>NUCLEOTIDE SEQUENCE [LARGE SCALE GENOMIC DNA]</scope>
    <source>
        <strain evidence="8 9">JCM 14718</strain>
    </source>
</reference>
<sequence>MTEPAFPMPRRCPLDPPAELGQIRETGITRVRLWDGSTPWLVTTYADVRAVLADRRFSSDPSRPGFPASRPHAGKARSFIRMDGADHARQRKALISDFTVRRVEALRPLIVETVNRLLDAMDRRPVDLVTAYALPLPSLVICHLLGVPYSDHEFFQRTSREMLSGSGDSRRELVGYLAALVTKKQAEPADDLISKLVGNDALSRRDVVSMSVLLLIAGHETTANMIALGTLTLLQNPSQAAELRDGADPATAVEELLRLLTIVHLGRRRVATEDIRVGEVLIRAGEGVIAAADAANRDPSVFENADSLDIHRRPNHHVTFGFGVHQCLGQPLARLELQIAYPALLRRFPTLRLAASVDELTFRTTMPVYGVDALPVTW</sequence>